<keyword evidence="4" id="KW-1185">Reference proteome</keyword>
<dbReference type="PANTHER" id="PTHR19328">
    <property type="entry name" value="HEDGEHOG-INTERACTING PROTEIN"/>
    <property type="match status" value="1"/>
</dbReference>
<dbReference type="InterPro" id="IPR012938">
    <property type="entry name" value="Glc/Sorbosone_DH"/>
</dbReference>
<dbReference type="SUPFAM" id="SSF50952">
    <property type="entry name" value="Soluble quinoprotein glucose dehydrogenase"/>
    <property type="match status" value="1"/>
</dbReference>
<organism evidence="3 4">
    <name type="scientific">Modicisalibacter xianhensis</name>
    <dbReference type="NCBI Taxonomy" id="442341"/>
    <lineage>
        <taxon>Bacteria</taxon>
        <taxon>Pseudomonadati</taxon>
        <taxon>Pseudomonadota</taxon>
        <taxon>Gammaproteobacteria</taxon>
        <taxon>Oceanospirillales</taxon>
        <taxon>Halomonadaceae</taxon>
        <taxon>Modicisalibacter</taxon>
    </lineage>
</organism>
<dbReference type="Pfam" id="PF07995">
    <property type="entry name" value="GSDH"/>
    <property type="match status" value="1"/>
</dbReference>
<evidence type="ECO:0000256" key="1">
    <source>
        <dbReference type="SAM" id="SignalP"/>
    </source>
</evidence>
<dbReference type="PANTHER" id="PTHR19328:SF75">
    <property type="entry name" value="ALDOSE SUGAR DEHYDROGENASE YLII"/>
    <property type="match status" value="1"/>
</dbReference>
<evidence type="ECO:0000259" key="2">
    <source>
        <dbReference type="Pfam" id="PF07995"/>
    </source>
</evidence>
<feature type="chain" id="PRO_5011629937" evidence="1">
    <location>
        <begin position="25"/>
        <end position="373"/>
    </location>
</feature>
<sequence length="373" mass="40415">MMYALKSSIGMVTAAMLVSPLALAQPDSPMQTQAGDAKVDVLAEGLVHPWGMAFLPDGRLLVTEREGRLRILDSDNSLSDPVEGVPEVFNQGQGGLLDVALDPDFPRNSLVYLSFAEPGDGGASTALGRGRWEDDRIQDFEVIFRQQPKVSGGNHFGGRIVFTPQGTLFLTMGERFKFEPAQDLSNHLGTIAHLNLDGSIPEDNPFVGREDAEGAIWSYGHRNIESAAMHPETGQLWIAEMGPRGGDELNLPEAGRNYGWPVVSWGEHYNGNDIADPPTRPEYADAAVHWTPVISPSGMAFYTGEAFPAWQGSVLIGGLTAQGIVRVDGNAEAEVERIPLGTRIRDVEQGPEGNVYVLTDQQNGKVMRLSPVE</sequence>
<feature type="signal peptide" evidence="1">
    <location>
        <begin position="1"/>
        <end position="24"/>
    </location>
</feature>
<accession>A0A1I3C8Q9</accession>
<keyword evidence="1" id="KW-0732">Signal</keyword>
<protein>
    <submittedName>
        <fullName evidence="3">Glucose/arabinose dehydrogenase, beta-propeller fold</fullName>
    </submittedName>
</protein>
<dbReference type="InterPro" id="IPR011042">
    <property type="entry name" value="6-blade_b-propeller_TolB-like"/>
</dbReference>
<proteinExistence type="predicted"/>
<gene>
    <name evidence="3" type="ORF">SAMN04487959_10862</name>
</gene>
<reference evidence="3 4" key="1">
    <citation type="submission" date="2016-10" db="EMBL/GenBank/DDBJ databases">
        <authorList>
            <person name="de Groot N.N."/>
        </authorList>
    </citation>
    <scope>NUCLEOTIDE SEQUENCE [LARGE SCALE GENOMIC DNA]</scope>
    <source>
        <strain evidence="3 4">CGMCC 1.6848</strain>
    </source>
</reference>
<dbReference type="AlphaFoldDB" id="A0A1I3C8Q9"/>
<name>A0A1I3C8Q9_9GAMM</name>
<dbReference type="InterPro" id="IPR011041">
    <property type="entry name" value="Quinoprot_gluc/sorb_DH_b-prop"/>
</dbReference>
<dbReference type="Proteomes" id="UP000199040">
    <property type="component" value="Unassembled WGS sequence"/>
</dbReference>
<evidence type="ECO:0000313" key="4">
    <source>
        <dbReference type="Proteomes" id="UP000199040"/>
    </source>
</evidence>
<feature type="domain" description="Glucose/Sorbosone dehydrogenase" evidence="2">
    <location>
        <begin position="47"/>
        <end position="368"/>
    </location>
</feature>
<dbReference type="Gene3D" id="2.120.10.30">
    <property type="entry name" value="TolB, C-terminal domain"/>
    <property type="match status" value="1"/>
</dbReference>
<dbReference type="STRING" id="442341.SAMN04487959_10862"/>
<dbReference type="RefSeq" id="WP_244890939.1">
    <property type="nucleotide sequence ID" value="NZ_FOPY01000008.1"/>
</dbReference>
<evidence type="ECO:0000313" key="3">
    <source>
        <dbReference type="EMBL" id="SFH70706.1"/>
    </source>
</evidence>
<dbReference type="EMBL" id="FOPY01000008">
    <property type="protein sequence ID" value="SFH70706.1"/>
    <property type="molecule type" value="Genomic_DNA"/>
</dbReference>